<reference evidence="3" key="1">
    <citation type="submission" date="2020-05" db="EMBL/GenBank/DDBJ databases">
        <authorList>
            <person name="Chiriac C."/>
            <person name="Salcher M."/>
            <person name="Ghai R."/>
            <person name="Kavagutti S V."/>
        </authorList>
    </citation>
    <scope>NUCLEOTIDE SEQUENCE</scope>
</reference>
<evidence type="ECO:0000313" key="6">
    <source>
        <dbReference type="EMBL" id="CAB4952245.1"/>
    </source>
</evidence>
<accession>A0A6J6T7C5</accession>
<evidence type="ECO:0000313" key="7">
    <source>
        <dbReference type="EMBL" id="CAB5019140.1"/>
    </source>
</evidence>
<sequence length="139" mass="15764">MDSKENSSQGNNGNRFTVPSLPPIPASSQRRSKWASLFDECRAQAGLWRRTVEPFRPTTAAQIASDIRNAWRRDPQKMRLRGMLEGERWEAVWGPAPEATDPDQCFIWLRFISDGRGAESDSPPALRMVPSDTAIEYAW</sequence>
<dbReference type="AlphaFoldDB" id="A0A6J6T7C5"/>
<evidence type="ECO:0000313" key="3">
    <source>
        <dbReference type="EMBL" id="CAB4742773.1"/>
    </source>
</evidence>
<organism evidence="3">
    <name type="scientific">freshwater metagenome</name>
    <dbReference type="NCBI Taxonomy" id="449393"/>
    <lineage>
        <taxon>unclassified sequences</taxon>
        <taxon>metagenomes</taxon>
        <taxon>ecological metagenomes</taxon>
    </lineage>
</organism>
<protein>
    <submittedName>
        <fullName evidence="3">Unannotated protein</fullName>
    </submittedName>
</protein>
<feature type="compositionally biased region" description="Polar residues" evidence="1">
    <location>
        <begin position="1"/>
        <end position="17"/>
    </location>
</feature>
<dbReference type="EMBL" id="CAESGF010000031">
    <property type="protein sequence ID" value="CAB4365438.1"/>
    <property type="molecule type" value="Genomic_DNA"/>
</dbReference>
<dbReference type="EMBL" id="CAEZYF010000028">
    <property type="protein sequence ID" value="CAB4742773.1"/>
    <property type="molecule type" value="Genomic_DNA"/>
</dbReference>
<dbReference type="EMBL" id="CAFAAV010000336">
    <property type="protein sequence ID" value="CAB4835789.1"/>
    <property type="molecule type" value="Genomic_DNA"/>
</dbReference>
<proteinExistence type="predicted"/>
<dbReference type="EMBL" id="CAFBIY010000339">
    <property type="protein sequence ID" value="CAB4853783.1"/>
    <property type="molecule type" value="Genomic_DNA"/>
</dbReference>
<evidence type="ECO:0000313" key="2">
    <source>
        <dbReference type="EMBL" id="CAB4365438.1"/>
    </source>
</evidence>
<evidence type="ECO:0000256" key="1">
    <source>
        <dbReference type="SAM" id="MobiDB-lite"/>
    </source>
</evidence>
<feature type="region of interest" description="Disordered" evidence="1">
    <location>
        <begin position="1"/>
        <end position="29"/>
    </location>
</feature>
<name>A0A6J6T7C5_9ZZZZ</name>
<evidence type="ECO:0000313" key="4">
    <source>
        <dbReference type="EMBL" id="CAB4835789.1"/>
    </source>
</evidence>
<dbReference type="EMBL" id="CAFBMT010000025">
    <property type="protein sequence ID" value="CAB4952245.1"/>
    <property type="molecule type" value="Genomic_DNA"/>
</dbReference>
<gene>
    <name evidence="3" type="ORF">UFOPK2656_03016</name>
    <name evidence="4" type="ORF">UFOPK3099_02881</name>
    <name evidence="5" type="ORF">UFOPK3267_03321</name>
    <name evidence="6" type="ORF">UFOPK3651_02933</name>
    <name evidence="7" type="ORF">UFOPK3931_03248</name>
    <name evidence="2" type="ORF">UFOPK4189_03182</name>
</gene>
<dbReference type="EMBL" id="CAFBOL010000154">
    <property type="protein sequence ID" value="CAB5019140.1"/>
    <property type="molecule type" value="Genomic_DNA"/>
</dbReference>
<evidence type="ECO:0000313" key="5">
    <source>
        <dbReference type="EMBL" id="CAB4853783.1"/>
    </source>
</evidence>